<evidence type="ECO:0000313" key="2">
    <source>
        <dbReference type="Proteomes" id="UP001446205"/>
    </source>
</evidence>
<keyword evidence="2" id="KW-1185">Reference proteome</keyword>
<evidence type="ECO:0000313" key="1">
    <source>
        <dbReference type="EMBL" id="MEK8089331.1"/>
    </source>
</evidence>
<organism evidence="1 2">
    <name type="scientific">Thermithiobacillus plumbiphilus</name>
    <dbReference type="NCBI Taxonomy" id="1729899"/>
    <lineage>
        <taxon>Bacteria</taxon>
        <taxon>Pseudomonadati</taxon>
        <taxon>Pseudomonadota</taxon>
        <taxon>Acidithiobacillia</taxon>
        <taxon>Acidithiobacillales</taxon>
        <taxon>Thermithiobacillaceae</taxon>
        <taxon>Thermithiobacillus</taxon>
    </lineage>
</organism>
<sequence length="125" mass="13601">MNKSGASCGFRKNILFILQSSAFNGDRNYQVARMALSIAMDASPNVLLSGKALALAALGRKAEKPLADFYEQERHLHDLGIPCYVVREELSTLGLTEEGVRPGITTISVAECNALLKRMNFIVTA</sequence>
<proteinExistence type="predicted"/>
<dbReference type="Gene3D" id="3.40.1260.10">
    <property type="entry name" value="DsrEFH-like"/>
    <property type="match status" value="1"/>
</dbReference>
<reference evidence="1 2" key="1">
    <citation type="submission" date="2024-04" db="EMBL/GenBank/DDBJ databases">
        <authorList>
            <person name="Abashina T."/>
            <person name="Shaikin A."/>
        </authorList>
    </citation>
    <scope>NUCLEOTIDE SEQUENCE [LARGE SCALE GENOMIC DNA]</scope>
    <source>
        <strain evidence="1 2">AAFK</strain>
    </source>
</reference>
<dbReference type="Proteomes" id="UP001446205">
    <property type="component" value="Unassembled WGS sequence"/>
</dbReference>
<comment type="caution">
    <text evidence="1">The sequence shown here is derived from an EMBL/GenBank/DDBJ whole genome shotgun (WGS) entry which is preliminary data.</text>
</comment>
<dbReference type="SUPFAM" id="SSF75169">
    <property type="entry name" value="DsrEFH-like"/>
    <property type="match status" value="1"/>
</dbReference>
<dbReference type="RefSeq" id="WP_341370389.1">
    <property type="nucleotide sequence ID" value="NZ_JBBPCO010000004.1"/>
</dbReference>
<dbReference type="EMBL" id="JBBPCO010000004">
    <property type="protein sequence ID" value="MEK8089331.1"/>
    <property type="molecule type" value="Genomic_DNA"/>
</dbReference>
<name>A0ABU9D711_9PROT</name>
<protein>
    <submittedName>
        <fullName evidence="1">Uncharacterized protein</fullName>
    </submittedName>
</protein>
<accession>A0ABU9D711</accession>
<dbReference type="InterPro" id="IPR027396">
    <property type="entry name" value="DsrEFH-like"/>
</dbReference>
<gene>
    <name evidence="1" type="ORF">WOB96_06080</name>
</gene>